<dbReference type="Proteomes" id="UP001172457">
    <property type="component" value="Chromosome 7"/>
</dbReference>
<evidence type="ECO:0000313" key="2">
    <source>
        <dbReference type="EMBL" id="KAJ9540848.1"/>
    </source>
</evidence>
<keyword evidence="1" id="KW-0732">Signal</keyword>
<evidence type="ECO:0000313" key="3">
    <source>
        <dbReference type="Proteomes" id="UP001172457"/>
    </source>
</evidence>
<comment type="caution">
    <text evidence="2">The sequence shown here is derived from an EMBL/GenBank/DDBJ whole genome shotgun (WGS) entry which is preliminary data.</text>
</comment>
<feature type="chain" id="PRO_5041440198" evidence="1">
    <location>
        <begin position="20"/>
        <end position="120"/>
    </location>
</feature>
<accession>A0AA38SYN3</accession>
<dbReference type="AlphaFoldDB" id="A0AA38SYN3"/>
<reference evidence="2" key="1">
    <citation type="submission" date="2023-03" db="EMBL/GenBank/DDBJ databases">
        <title>Chromosome-scale reference genome and RAD-based genetic map of yellow starthistle (Centaurea solstitialis) reveal putative structural variation and QTLs associated with invader traits.</title>
        <authorList>
            <person name="Reatini B."/>
            <person name="Cang F.A."/>
            <person name="Jiang Q."/>
            <person name="Mckibben M.T.W."/>
            <person name="Barker M.S."/>
            <person name="Rieseberg L.H."/>
            <person name="Dlugosch K.M."/>
        </authorList>
    </citation>
    <scope>NUCLEOTIDE SEQUENCE</scope>
    <source>
        <strain evidence="2">CAN-66</strain>
        <tissue evidence="2">Leaf</tissue>
    </source>
</reference>
<name>A0AA38SYN3_9ASTR</name>
<evidence type="ECO:0000256" key="1">
    <source>
        <dbReference type="SAM" id="SignalP"/>
    </source>
</evidence>
<gene>
    <name evidence="2" type="ORF">OSB04_027354</name>
</gene>
<keyword evidence="3" id="KW-1185">Reference proteome</keyword>
<proteinExistence type="predicted"/>
<feature type="signal peptide" evidence="1">
    <location>
        <begin position="1"/>
        <end position="19"/>
    </location>
</feature>
<sequence length="120" mass="13775">MVLWVVTEVVLWTCGWVVAKGGMGGVNNYSIPFIRFQFDPQLIDEEWMVNHHLPSTLMKLVVISNFDLPVEIKPQNRSGYIKNLLYESIVFFDMASRHGIKTYCSQLDASPRQRCSSDGY</sequence>
<organism evidence="2 3">
    <name type="scientific">Centaurea solstitialis</name>
    <name type="common">yellow star-thistle</name>
    <dbReference type="NCBI Taxonomy" id="347529"/>
    <lineage>
        <taxon>Eukaryota</taxon>
        <taxon>Viridiplantae</taxon>
        <taxon>Streptophyta</taxon>
        <taxon>Embryophyta</taxon>
        <taxon>Tracheophyta</taxon>
        <taxon>Spermatophyta</taxon>
        <taxon>Magnoliopsida</taxon>
        <taxon>eudicotyledons</taxon>
        <taxon>Gunneridae</taxon>
        <taxon>Pentapetalae</taxon>
        <taxon>asterids</taxon>
        <taxon>campanulids</taxon>
        <taxon>Asterales</taxon>
        <taxon>Asteraceae</taxon>
        <taxon>Carduoideae</taxon>
        <taxon>Cardueae</taxon>
        <taxon>Centaureinae</taxon>
        <taxon>Centaurea</taxon>
    </lineage>
</organism>
<dbReference type="EMBL" id="JARYMX010000007">
    <property type="protein sequence ID" value="KAJ9540848.1"/>
    <property type="molecule type" value="Genomic_DNA"/>
</dbReference>
<protein>
    <submittedName>
        <fullName evidence="2">Uncharacterized protein</fullName>
    </submittedName>
</protein>